<feature type="transmembrane region" description="Helical" evidence="1">
    <location>
        <begin position="32"/>
        <end position="52"/>
    </location>
</feature>
<name>A0A4P6Y5Z6_9FLAO</name>
<keyword evidence="3" id="KW-1185">Reference proteome</keyword>
<evidence type="ECO:0008006" key="4">
    <source>
        <dbReference type="Google" id="ProtNLM"/>
    </source>
</evidence>
<evidence type="ECO:0000313" key="2">
    <source>
        <dbReference type="EMBL" id="QBN17676.1"/>
    </source>
</evidence>
<feature type="transmembrane region" description="Helical" evidence="1">
    <location>
        <begin position="6"/>
        <end position="25"/>
    </location>
</feature>
<evidence type="ECO:0000313" key="3">
    <source>
        <dbReference type="Proteomes" id="UP000291124"/>
    </source>
</evidence>
<feature type="transmembrane region" description="Helical" evidence="1">
    <location>
        <begin position="224"/>
        <end position="242"/>
    </location>
</feature>
<feature type="transmembrane region" description="Helical" evidence="1">
    <location>
        <begin position="193"/>
        <end position="212"/>
    </location>
</feature>
<proteinExistence type="predicted"/>
<feature type="transmembrane region" description="Helical" evidence="1">
    <location>
        <begin position="103"/>
        <end position="125"/>
    </location>
</feature>
<organism evidence="2 3">
    <name type="scientific">Flavobacterium nackdongense</name>
    <dbReference type="NCBI Taxonomy" id="2547394"/>
    <lineage>
        <taxon>Bacteria</taxon>
        <taxon>Pseudomonadati</taxon>
        <taxon>Bacteroidota</taxon>
        <taxon>Flavobacteriia</taxon>
        <taxon>Flavobacteriales</taxon>
        <taxon>Flavobacteriaceae</taxon>
        <taxon>Flavobacterium</taxon>
    </lineage>
</organism>
<reference evidence="3" key="1">
    <citation type="submission" date="2019-03" db="EMBL/GenBank/DDBJ databases">
        <title>Flavobacterium sp.</title>
        <authorList>
            <person name="Kim H."/>
        </authorList>
    </citation>
    <scope>NUCLEOTIDE SEQUENCE [LARGE SCALE GENOMIC DNA]</scope>
    <source>
        <strain evidence="3">GS13</strain>
    </source>
</reference>
<keyword evidence="1" id="KW-0812">Transmembrane</keyword>
<protein>
    <recommendedName>
        <fullName evidence="4">ZIP family zinc transporter</fullName>
    </recommendedName>
</protein>
<dbReference type="EMBL" id="CP037933">
    <property type="protein sequence ID" value="QBN17676.1"/>
    <property type="molecule type" value="Genomic_DNA"/>
</dbReference>
<sequence length="246" mass="25672">MIEAFLWGLLATSSLLIGGIIAVRFSLSNRSIGIVMGFGAGTLISAISYELIYEAVTMGKGTGFPAFGLFAGAATFFFSDKFIGNFGASNRNKVGSEKSSSLVVPMVLAIILDGIPESIVIGLGIFEGGKISLAMLVAVFISNLPEAIAGSSGMKEGGWAKSKILMLWLFIALFCAFATVAGFSLFGGASNEWLSFIQAFAGGAILMMLANSMIPEAYEHGGKLAGVFTVLGFFVSVSIVVLENLN</sequence>
<accession>A0A4P6Y5Z6</accession>
<evidence type="ECO:0000256" key="1">
    <source>
        <dbReference type="SAM" id="Phobius"/>
    </source>
</evidence>
<dbReference type="RefSeq" id="WP_133275207.1">
    <property type="nucleotide sequence ID" value="NZ_CP037933.1"/>
</dbReference>
<dbReference type="KEGG" id="fnk:E1750_02275"/>
<dbReference type="Proteomes" id="UP000291124">
    <property type="component" value="Chromosome"/>
</dbReference>
<keyword evidence="1" id="KW-0472">Membrane</keyword>
<gene>
    <name evidence="2" type="ORF">E1750_02275</name>
</gene>
<dbReference type="AlphaFoldDB" id="A0A4P6Y5Z6"/>
<feature type="transmembrane region" description="Helical" evidence="1">
    <location>
        <begin position="64"/>
        <end position="83"/>
    </location>
</feature>
<feature type="transmembrane region" description="Helical" evidence="1">
    <location>
        <begin position="131"/>
        <end position="152"/>
    </location>
</feature>
<dbReference type="OrthoDB" id="1145132at2"/>
<keyword evidence="1" id="KW-1133">Transmembrane helix</keyword>
<feature type="transmembrane region" description="Helical" evidence="1">
    <location>
        <begin position="164"/>
        <end position="187"/>
    </location>
</feature>